<dbReference type="InterPro" id="IPR011991">
    <property type="entry name" value="ArsR-like_HTH"/>
</dbReference>
<keyword evidence="1" id="KW-0805">Transcription regulation</keyword>
<dbReference type="PRINTS" id="PR00033">
    <property type="entry name" value="HTHASNC"/>
</dbReference>
<dbReference type="PROSITE" id="PS50956">
    <property type="entry name" value="HTH_ASNC_2"/>
    <property type="match status" value="1"/>
</dbReference>
<evidence type="ECO:0000259" key="4">
    <source>
        <dbReference type="PROSITE" id="PS50956"/>
    </source>
</evidence>
<dbReference type="CDD" id="cd00090">
    <property type="entry name" value="HTH_ARSR"/>
    <property type="match status" value="1"/>
</dbReference>
<keyword evidence="2" id="KW-0238">DNA-binding</keyword>
<dbReference type="GO" id="GO:0006355">
    <property type="term" value="P:regulation of DNA-templated transcription"/>
    <property type="evidence" value="ECO:0007669"/>
    <property type="project" value="UniProtKB-ARBA"/>
</dbReference>
<dbReference type="SUPFAM" id="SSF54909">
    <property type="entry name" value="Dimeric alpha+beta barrel"/>
    <property type="match status" value="1"/>
</dbReference>
<dbReference type="PANTHER" id="PTHR30154">
    <property type="entry name" value="LEUCINE-RESPONSIVE REGULATORY PROTEIN"/>
    <property type="match status" value="1"/>
</dbReference>
<dbReference type="InterPro" id="IPR011008">
    <property type="entry name" value="Dimeric_a/b-barrel"/>
</dbReference>
<feature type="domain" description="HTH asnC-type" evidence="4">
    <location>
        <begin position="1"/>
        <end position="64"/>
    </location>
</feature>
<dbReference type="EMBL" id="UGQS01000001">
    <property type="protein sequence ID" value="STZ75869.1"/>
    <property type="molecule type" value="Genomic_DNA"/>
</dbReference>
<dbReference type="Gene3D" id="3.30.70.920">
    <property type="match status" value="1"/>
</dbReference>
<organism evidence="5 6">
    <name type="scientific">Bergeriella denitrificans</name>
    <name type="common">Neisseria denitrificans</name>
    <dbReference type="NCBI Taxonomy" id="494"/>
    <lineage>
        <taxon>Bacteria</taxon>
        <taxon>Pseudomonadati</taxon>
        <taxon>Pseudomonadota</taxon>
        <taxon>Betaproteobacteria</taxon>
        <taxon>Neisseriales</taxon>
        <taxon>Neisseriaceae</taxon>
        <taxon>Bergeriella</taxon>
    </lineage>
</organism>
<dbReference type="GO" id="GO:0005829">
    <property type="term" value="C:cytosol"/>
    <property type="evidence" value="ECO:0007669"/>
    <property type="project" value="TreeGrafter"/>
</dbReference>
<keyword evidence="3" id="KW-0804">Transcription</keyword>
<dbReference type="InterPro" id="IPR000485">
    <property type="entry name" value="AsnC-type_HTH_dom"/>
</dbReference>
<protein>
    <submittedName>
        <fullName evidence="5">Leucine-responsive regulatory protein</fullName>
    </submittedName>
</protein>
<dbReference type="FunFam" id="1.10.10.10:FF:000186">
    <property type="entry name" value="AsnC family transcriptional regulator"/>
    <property type="match status" value="1"/>
</dbReference>
<keyword evidence="6" id="KW-1185">Reference proteome</keyword>
<dbReference type="Pfam" id="PF01037">
    <property type="entry name" value="AsnC_trans_reg"/>
    <property type="match status" value="1"/>
</dbReference>
<evidence type="ECO:0000256" key="1">
    <source>
        <dbReference type="ARBA" id="ARBA00023015"/>
    </source>
</evidence>
<proteinExistence type="predicted"/>
<gene>
    <name evidence="5" type="primary">lrp1_2</name>
    <name evidence="5" type="ORF">NCTC10295_00623</name>
</gene>
<evidence type="ECO:0000313" key="5">
    <source>
        <dbReference type="EMBL" id="STZ75869.1"/>
    </source>
</evidence>
<dbReference type="AlphaFoldDB" id="A0A378UGN8"/>
<dbReference type="SMART" id="SM00344">
    <property type="entry name" value="HTH_ASNC"/>
    <property type="match status" value="1"/>
</dbReference>
<dbReference type="Proteomes" id="UP000254651">
    <property type="component" value="Unassembled WGS sequence"/>
</dbReference>
<dbReference type="PANTHER" id="PTHR30154:SF34">
    <property type="entry name" value="TRANSCRIPTIONAL REGULATOR AZLB"/>
    <property type="match status" value="1"/>
</dbReference>
<dbReference type="InterPro" id="IPR036390">
    <property type="entry name" value="WH_DNA-bd_sf"/>
</dbReference>
<evidence type="ECO:0000313" key="6">
    <source>
        <dbReference type="Proteomes" id="UP000254651"/>
    </source>
</evidence>
<dbReference type="GO" id="GO:0043200">
    <property type="term" value="P:response to amino acid"/>
    <property type="evidence" value="ECO:0007669"/>
    <property type="project" value="TreeGrafter"/>
</dbReference>
<dbReference type="InterPro" id="IPR019888">
    <property type="entry name" value="Tscrpt_reg_AsnC-like"/>
</dbReference>
<sequence length="152" mass="16974">MKPDNTDRKILKALQQDGRLQNVELAKQIGLSPSSCLRRVKLLEEEGIIERYSAKLNAGKVGLGFTVFARVWLKGQDGETVSGFTEAVGRLKQITECHLMAGDSDFLLRIVAADLQDYWRFQTDYLAQIPGVQNIKTDIPLLVVKSDTDLPL</sequence>
<dbReference type="InterPro" id="IPR019887">
    <property type="entry name" value="Tscrpt_reg_AsnC/Lrp_C"/>
</dbReference>
<dbReference type="RefSeq" id="WP_066078096.1">
    <property type="nucleotide sequence ID" value="NZ_CP181246.1"/>
</dbReference>
<evidence type="ECO:0000256" key="2">
    <source>
        <dbReference type="ARBA" id="ARBA00023125"/>
    </source>
</evidence>
<accession>A0A378UGN8</accession>
<dbReference type="SUPFAM" id="SSF46785">
    <property type="entry name" value="Winged helix' DNA-binding domain"/>
    <property type="match status" value="1"/>
</dbReference>
<dbReference type="InterPro" id="IPR036388">
    <property type="entry name" value="WH-like_DNA-bd_sf"/>
</dbReference>
<dbReference type="Gene3D" id="1.10.10.10">
    <property type="entry name" value="Winged helix-like DNA-binding domain superfamily/Winged helix DNA-binding domain"/>
    <property type="match status" value="1"/>
</dbReference>
<reference evidence="5 6" key="1">
    <citation type="submission" date="2018-06" db="EMBL/GenBank/DDBJ databases">
        <authorList>
            <consortium name="Pathogen Informatics"/>
            <person name="Doyle S."/>
        </authorList>
    </citation>
    <scope>NUCLEOTIDE SEQUENCE [LARGE SCALE GENOMIC DNA]</scope>
    <source>
        <strain evidence="5 6">NCTC10295</strain>
    </source>
</reference>
<dbReference type="GO" id="GO:0043565">
    <property type="term" value="F:sequence-specific DNA binding"/>
    <property type="evidence" value="ECO:0007669"/>
    <property type="project" value="InterPro"/>
</dbReference>
<evidence type="ECO:0000256" key="3">
    <source>
        <dbReference type="ARBA" id="ARBA00023163"/>
    </source>
</evidence>
<name>A0A378UGN8_BERDE</name>
<dbReference type="Pfam" id="PF13412">
    <property type="entry name" value="HTH_24"/>
    <property type="match status" value="1"/>
</dbReference>